<keyword evidence="4" id="KW-1185">Reference proteome</keyword>
<dbReference type="PROSITE" id="PS50213">
    <property type="entry name" value="FAS1"/>
    <property type="match status" value="3"/>
</dbReference>
<dbReference type="InterPro" id="IPR000782">
    <property type="entry name" value="FAS1_domain"/>
</dbReference>
<dbReference type="PROSITE" id="PS51257">
    <property type="entry name" value="PROKAR_LIPOPROTEIN"/>
    <property type="match status" value="1"/>
</dbReference>
<feature type="chain" id="PRO_5022943525" evidence="1">
    <location>
        <begin position="25"/>
        <end position="461"/>
    </location>
</feature>
<dbReference type="EMBL" id="SMZJ02000004">
    <property type="protein sequence ID" value="TWO32502.1"/>
    <property type="molecule type" value="Genomic_DNA"/>
</dbReference>
<dbReference type="SMART" id="SM00554">
    <property type="entry name" value="FAS1"/>
    <property type="match status" value="3"/>
</dbReference>
<name>A0A562YDY1_9FLAO</name>
<keyword evidence="1" id="KW-0732">Signal</keyword>
<dbReference type="PANTHER" id="PTHR10900">
    <property type="entry name" value="PERIOSTIN-RELATED"/>
    <property type="match status" value="1"/>
</dbReference>
<evidence type="ECO:0000259" key="2">
    <source>
        <dbReference type="PROSITE" id="PS50213"/>
    </source>
</evidence>
<organism evidence="3 4">
    <name type="scientific">Seonamhaeicola sediminis</name>
    <dbReference type="NCBI Taxonomy" id="2528206"/>
    <lineage>
        <taxon>Bacteria</taxon>
        <taxon>Pseudomonadati</taxon>
        <taxon>Bacteroidota</taxon>
        <taxon>Flavobacteriia</taxon>
        <taxon>Flavobacteriales</taxon>
        <taxon>Flavobacteriaceae</taxon>
    </lineage>
</organism>
<evidence type="ECO:0000256" key="1">
    <source>
        <dbReference type="SAM" id="SignalP"/>
    </source>
</evidence>
<comment type="caution">
    <text evidence="3">The sequence shown here is derived from an EMBL/GenBank/DDBJ whole genome shotgun (WGS) entry which is preliminary data.</text>
</comment>
<protein>
    <submittedName>
        <fullName evidence="3">Fasciclin domain-containing protein</fullName>
    </submittedName>
</protein>
<dbReference type="GO" id="GO:0005615">
    <property type="term" value="C:extracellular space"/>
    <property type="evidence" value="ECO:0007669"/>
    <property type="project" value="TreeGrafter"/>
</dbReference>
<feature type="domain" description="FAS1" evidence="2">
    <location>
        <begin position="35"/>
        <end position="167"/>
    </location>
</feature>
<dbReference type="InterPro" id="IPR036378">
    <property type="entry name" value="FAS1_dom_sf"/>
</dbReference>
<reference evidence="3 4" key="1">
    <citation type="submission" date="2019-03" db="EMBL/GenBank/DDBJ databases">
        <authorList>
            <person name="Zhong Y.L."/>
        </authorList>
    </citation>
    <scope>NUCLEOTIDE SEQUENCE [LARGE SCALE GENOMIC DNA]</scope>
    <source>
        <strain evidence="3 4">W255</strain>
    </source>
</reference>
<evidence type="ECO:0000313" key="3">
    <source>
        <dbReference type="EMBL" id="TWO32502.1"/>
    </source>
</evidence>
<dbReference type="RefSeq" id="WP_133355215.1">
    <property type="nucleotide sequence ID" value="NZ_SMZJ02000004.1"/>
</dbReference>
<dbReference type="InterPro" id="IPR050904">
    <property type="entry name" value="Adhesion/Biosynth-related"/>
</dbReference>
<reference evidence="3 4" key="2">
    <citation type="submission" date="2019-07" db="EMBL/GenBank/DDBJ databases">
        <title>Seonamhaeicola sp. W255 draft genome.</title>
        <authorList>
            <person name="Zhang X.-Y."/>
            <person name="Zhang R."/>
            <person name="Zhong Y.-L."/>
            <person name="Du Z.-J."/>
        </authorList>
    </citation>
    <scope>NUCLEOTIDE SEQUENCE [LARGE SCALE GENOMIC DNA]</scope>
    <source>
        <strain evidence="3 4">W255</strain>
    </source>
</reference>
<evidence type="ECO:0000313" key="4">
    <source>
        <dbReference type="Proteomes" id="UP000295814"/>
    </source>
</evidence>
<dbReference type="FunFam" id="2.30.180.10:FF:000032">
    <property type="entry name" value="Fasciclin domain-containing protein, putative"/>
    <property type="match status" value="1"/>
</dbReference>
<feature type="signal peptide" evidence="1">
    <location>
        <begin position="1"/>
        <end position="24"/>
    </location>
</feature>
<proteinExistence type="predicted"/>
<feature type="domain" description="FAS1" evidence="2">
    <location>
        <begin position="317"/>
        <end position="457"/>
    </location>
</feature>
<dbReference type="OrthoDB" id="9800666at2"/>
<dbReference type="Gene3D" id="2.30.180.10">
    <property type="entry name" value="FAS1 domain"/>
    <property type="match status" value="3"/>
</dbReference>
<feature type="domain" description="FAS1" evidence="2">
    <location>
        <begin position="176"/>
        <end position="313"/>
    </location>
</feature>
<accession>A0A562YDY1</accession>
<gene>
    <name evidence="3" type="ORF">E1J38_006405</name>
</gene>
<sequence length="461" mass="47725">MKTLTATKKLIMLFIASFFVLSCSDDDAPAPFVPVNSIVEIVQSSQLTDLFTALSKYPDLVNTLSGNGTFTVFAPTNQAFDALLAALGQDSIDDIPEDVLRNVLEYHVFASGTVTSNLVSPGDIQMANGETATITSETNGLFIAGAQIIEVDALATNGVIHVVSDVMVPPSIMPIVGTIVAPAYFNKDFTTLIAAVQAADPSILDLLLSNGTNDGGLTLFAPTNDAFTAAGITDLATVVDIVEDVLAYHVIDGTIMKDMLPTSGINAFEVGTLGGNVYLTNAGGSVSLNGTTTVVATDIIGSNGVVHVIDRTLIPPTQTIAEIVSSSSNFTLLTAALLKANLVGAFDEATDGPYTVFAPTDAAFIDAGFADVDAINAAPVETLAAILTHHVVEPNVYVFSTDLTQDAVVPMLNNQNTTIDLANLAVIDASGNSAGLNAGSLNIHATNGVVHVLDKVLLPSS</sequence>
<dbReference type="AlphaFoldDB" id="A0A562YDY1"/>
<dbReference type="PANTHER" id="PTHR10900:SF77">
    <property type="entry name" value="FI19380P1"/>
    <property type="match status" value="1"/>
</dbReference>
<dbReference type="SUPFAM" id="SSF82153">
    <property type="entry name" value="FAS1 domain"/>
    <property type="match status" value="3"/>
</dbReference>
<dbReference type="Proteomes" id="UP000295814">
    <property type="component" value="Unassembled WGS sequence"/>
</dbReference>
<dbReference type="Pfam" id="PF02469">
    <property type="entry name" value="Fasciclin"/>
    <property type="match status" value="3"/>
</dbReference>